<dbReference type="GO" id="GO:0005524">
    <property type="term" value="F:ATP binding"/>
    <property type="evidence" value="ECO:0007669"/>
    <property type="project" value="UniProtKB-KW"/>
</dbReference>
<reference evidence="10" key="1">
    <citation type="submission" date="2020-09" db="EMBL/GenBank/DDBJ databases">
        <title>Bacillus faecalis sp. nov., a moderately halophilic bacterium isolated from cow faeces.</title>
        <authorList>
            <person name="Jiang L."/>
            <person name="Lee J."/>
        </authorList>
    </citation>
    <scope>NUCLEOTIDE SEQUENCE</scope>
    <source>
        <strain evidence="10">AGMB 02131</strain>
    </source>
</reference>
<evidence type="ECO:0000256" key="5">
    <source>
        <dbReference type="ARBA" id="ARBA00022840"/>
    </source>
</evidence>
<comment type="similarity">
    <text evidence="1">Belongs to the ATP-dependent AMP-binding enzyme family.</text>
</comment>
<dbReference type="EMBL" id="JACXSI010000051">
    <property type="protein sequence ID" value="MBD3109987.1"/>
    <property type="molecule type" value="Genomic_DNA"/>
</dbReference>
<evidence type="ECO:0000256" key="3">
    <source>
        <dbReference type="ARBA" id="ARBA00022598"/>
    </source>
</evidence>
<keyword evidence="5" id="KW-0067">ATP-binding</keyword>
<dbReference type="PANTHER" id="PTHR24095">
    <property type="entry name" value="ACETYL-COENZYME A SYNTHETASE"/>
    <property type="match status" value="1"/>
</dbReference>
<gene>
    <name evidence="10" type="ORF">IEO70_16730</name>
</gene>
<dbReference type="Pfam" id="PF16177">
    <property type="entry name" value="ACAS_N"/>
    <property type="match status" value="1"/>
</dbReference>
<keyword evidence="6" id="KW-0007">Acetylation</keyword>
<dbReference type="EC" id="6.2.1.1" evidence="2"/>
<dbReference type="Pfam" id="PF00501">
    <property type="entry name" value="AMP-binding"/>
    <property type="match status" value="1"/>
</dbReference>
<feature type="domain" description="AMP-binding enzyme C-terminal" evidence="8">
    <location>
        <begin position="532"/>
        <end position="610"/>
    </location>
</feature>
<dbReference type="GO" id="GO:0006085">
    <property type="term" value="P:acetyl-CoA biosynthetic process"/>
    <property type="evidence" value="ECO:0007669"/>
    <property type="project" value="TreeGrafter"/>
</dbReference>
<dbReference type="Gene3D" id="3.30.300.30">
    <property type="match status" value="1"/>
</dbReference>
<evidence type="ECO:0000256" key="4">
    <source>
        <dbReference type="ARBA" id="ARBA00022741"/>
    </source>
</evidence>
<protein>
    <recommendedName>
        <fullName evidence="2">acetate--CoA ligase</fullName>
        <ecNumber evidence="2">6.2.1.1</ecNumber>
    </recommendedName>
</protein>
<dbReference type="RefSeq" id="WP_190999524.1">
    <property type="nucleotide sequence ID" value="NZ_JACXSI010000051.1"/>
</dbReference>
<evidence type="ECO:0000256" key="1">
    <source>
        <dbReference type="ARBA" id="ARBA00006432"/>
    </source>
</evidence>
<dbReference type="AlphaFoldDB" id="A0A927HCU0"/>
<evidence type="ECO:0000313" key="11">
    <source>
        <dbReference type="Proteomes" id="UP000602076"/>
    </source>
</evidence>
<feature type="domain" description="Acetyl-coenzyme A synthetase N-terminal" evidence="9">
    <location>
        <begin position="31"/>
        <end position="88"/>
    </location>
</feature>
<evidence type="ECO:0000259" key="7">
    <source>
        <dbReference type="Pfam" id="PF00501"/>
    </source>
</evidence>
<dbReference type="SUPFAM" id="SSF56801">
    <property type="entry name" value="Acetyl-CoA synthetase-like"/>
    <property type="match status" value="1"/>
</dbReference>
<keyword evidence="11" id="KW-1185">Reference proteome</keyword>
<sequence length="648" mass="72954">MDNRAIWSPSDEQLKSYRLYKWIKKLGFQDYDSFYKKSIDDIAWFWDEAVKELHLNWYKPYEETIQTEENWKYARWFVNGKINVAENALEKWARTGKTKNNTALTWENETGLTETYTYEQLQGEVNTIASGFLHLGMQKGDVVTLFLPMIPETVISMLALAKIGCIFSPVFSGYRSDAIAARLNASGSKYIITADGFKRRGKYINMKEEADKAIALYPSIKHAIIINRNENSLPYNNIDVAWDSLKQSPPLSETLQTYSDDVFMLIYTSGTTGKPKGAVHTHGGFPIKAAFDAGICMDVTNNDTFFWYSDMGWMMGPFLVFGGLMNGANVVLYDGAPDYPTSTRLLELCSKHAITHLGLSPTLVRSMMAKPRFDDQPHDLSSLKAICSTGEAWNPEPWIWLFKTIGKEHVPIINYSGGTEISGGIFSNILLKPISPITFNSPMPGMSADVYDENGRSIINEVGELVITKPWVGMTKGFWNDSERYEQAYWKVYENVWVHGDWISRDENGFWTITGRSDDILNIAGKRIGPAEIESSIIKHPLVIESACISAPHPIKGECSVCFAVLKEKVKPSIELENELKQLTAASLSKTLTPENIYFVPALPKTRNGKIIRRVIKAAYLNKPEGDLSSLDNPDSLIIIRRLSADSK</sequence>
<evidence type="ECO:0000313" key="10">
    <source>
        <dbReference type="EMBL" id="MBD3109987.1"/>
    </source>
</evidence>
<dbReference type="PANTHER" id="PTHR24095:SF14">
    <property type="entry name" value="ACETYL-COENZYME A SYNTHETASE 1"/>
    <property type="match status" value="1"/>
</dbReference>
<dbReference type="InterPro" id="IPR020845">
    <property type="entry name" value="AMP-binding_CS"/>
</dbReference>
<dbReference type="InterPro" id="IPR042099">
    <property type="entry name" value="ANL_N_sf"/>
</dbReference>
<keyword evidence="4" id="KW-0547">Nucleotide-binding</keyword>
<dbReference type="Gene3D" id="3.40.50.12780">
    <property type="entry name" value="N-terminal domain of ligase-like"/>
    <property type="match status" value="1"/>
</dbReference>
<dbReference type="GO" id="GO:0003987">
    <property type="term" value="F:acetate-CoA ligase activity"/>
    <property type="evidence" value="ECO:0007669"/>
    <property type="project" value="UniProtKB-EC"/>
</dbReference>
<evidence type="ECO:0000256" key="2">
    <source>
        <dbReference type="ARBA" id="ARBA00013275"/>
    </source>
</evidence>
<dbReference type="InterPro" id="IPR045851">
    <property type="entry name" value="AMP-bd_C_sf"/>
</dbReference>
<dbReference type="InterPro" id="IPR000873">
    <property type="entry name" value="AMP-dep_synth/lig_dom"/>
</dbReference>
<evidence type="ECO:0000256" key="6">
    <source>
        <dbReference type="ARBA" id="ARBA00022990"/>
    </source>
</evidence>
<evidence type="ECO:0000259" key="8">
    <source>
        <dbReference type="Pfam" id="PF13193"/>
    </source>
</evidence>
<organism evidence="10 11">
    <name type="scientific">Peribacillus faecalis</name>
    <dbReference type="NCBI Taxonomy" id="2772559"/>
    <lineage>
        <taxon>Bacteria</taxon>
        <taxon>Bacillati</taxon>
        <taxon>Bacillota</taxon>
        <taxon>Bacilli</taxon>
        <taxon>Bacillales</taxon>
        <taxon>Bacillaceae</taxon>
        <taxon>Peribacillus</taxon>
    </lineage>
</organism>
<name>A0A927HCU0_9BACI</name>
<proteinExistence type="inferred from homology"/>
<dbReference type="PROSITE" id="PS00455">
    <property type="entry name" value="AMP_BINDING"/>
    <property type="match status" value="1"/>
</dbReference>
<evidence type="ECO:0000259" key="9">
    <source>
        <dbReference type="Pfam" id="PF16177"/>
    </source>
</evidence>
<dbReference type="Proteomes" id="UP000602076">
    <property type="component" value="Unassembled WGS sequence"/>
</dbReference>
<keyword evidence="3" id="KW-0436">Ligase</keyword>
<accession>A0A927HCU0</accession>
<comment type="caution">
    <text evidence="10">The sequence shown here is derived from an EMBL/GenBank/DDBJ whole genome shotgun (WGS) entry which is preliminary data.</text>
</comment>
<dbReference type="InterPro" id="IPR025110">
    <property type="entry name" value="AMP-bd_C"/>
</dbReference>
<feature type="domain" description="AMP-dependent synthetase/ligase" evidence="7">
    <location>
        <begin position="96"/>
        <end position="479"/>
    </location>
</feature>
<dbReference type="InterPro" id="IPR032387">
    <property type="entry name" value="ACAS_N"/>
</dbReference>
<dbReference type="Pfam" id="PF13193">
    <property type="entry name" value="AMP-binding_C"/>
    <property type="match status" value="1"/>
</dbReference>